<accession>A0ABW4KPV5</accession>
<comment type="caution">
    <text evidence="1">The sequence shown here is derived from an EMBL/GenBank/DDBJ whole genome shotgun (WGS) entry which is preliminary data.</text>
</comment>
<name>A0ABW4KPV5_9BACI</name>
<dbReference type="RefSeq" id="WP_380776684.1">
    <property type="nucleotide sequence ID" value="NZ_JBHUEO010000121.1"/>
</dbReference>
<dbReference type="EMBL" id="JBHUEO010000121">
    <property type="protein sequence ID" value="MFD1708851.1"/>
    <property type="molecule type" value="Genomic_DNA"/>
</dbReference>
<sequence length="55" mass="6486">MKMDVAKFNAILLEDKLELTMMLMSLKDGDNNESRMIRLLKSFLVSNKHCRNLER</sequence>
<gene>
    <name evidence="1" type="ORF">ACFSCZ_19455</name>
</gene>
<keyword evidence="2" id="KW-1185">Reference proteome</keyword>
<evidence type="ECO:0000313" key="1">
    <source>
        <dbReference type="EMBL" id="MFD1708851.1"/>
    </source>
</evidence>
<protein>
    <submittedName>
        <fullName evidence="1">Uncharacterized protein</fullName>
    </submittedName>
</protein>
<organism evidence="1 2">
    <name type="scientific">Siminovitchia sediminis</name>
    <dbReference type="NCBI Taxonomy" id="1274353"/>
    <lineage>
        <taxon>Bacteria</taxon>
        <taxon>Bacillati</taxon>
        <taxon>Bacillota</taxon>
        <taxon>Bacilli</taxon>
        <taxon>Bacillales</taxon>
        <taxon>Bacillaceae</taxon>
        <taxon>Siminovitchia</taxon>
    </lineage>
</organism>
<proteinExistence type="predicted"/>
<reference evidence="2" key="1">
    <citation type="journal article" date="2019" name="Int. J. Syst. Evol. Microbiol.">
        <title>The Global Catalogue of Microorganisms (GCM) 10K type strain sequencing project: providing services to taxonomists for standard genome sequencing and annotation.</title>
        <authorList>
            <consortium name="The Broad Institute Genomics Platform"/>
            <consortium name="The Broad Institute Genome Sequencing Center for Infectious Disease"/>
            <person name="Wu L."/>
            <person name="Ma J."/>
        </authorList>
    </citation>
    <scope>NUCLEOTIDE SEQUENCE [LARGE SCALE GENOMIC DNA]</scope>
    <source>
        <strain evidence="2">CGMCC 1.12295</strain>
    </source>
</reference>
<dbReference type="Proteomes" id="UP001597301">
    <property type="component" value="Unassembled WGS sequence"/>
</dbReference>
<evidence type="ECO:0000313" key="2">
    <source>
        <dbReference type="Proteomes" id="UP001597301"/>
    </source>
</evidence>